<dbReference type="Gene3D" id="3.20.20.70">
    <property type="entry name" value="Aldolase class I"/>
    <property type="match status" value="1"/>
</dbReference>
<dbReference type="CDD" id="cd02808">
    <property type="entry name" value="GltS_FMN"/>
    <property type="match status" value="1"/>
</dbReference>
<dbReference type="EMBL" id="JAMBQA010000002">
    <property type="protein sequence ID" value="MDG0845609.1"/>
    <property type="molecule type" value="Genomic_DNA"/>
</dbReference>
<dbReference type="GO" id="GO:0006537">
    <property type="term" value="P:glutamate biosynthetic process"/>
    <property type="evidence" value="ECO:0007669"/>
    <property type="project" value="InterPro"/>
</dbReference>
<evidence type="ECO:0000313" key="6">
    <source>
        <dbReference type="Proteomes" id="UP001152422"/>
    </source>
</evidence>
<keyword evidence="6" id="KW-1185">Reference proteome</keyword>
<dbReference type="RefSeq" id="WP_002506744.1">
    <property type="nucleotide sequence ID" value="NZ_CP065710.1"/>
</dbReference>
<comment type="similarity">
    <text evidence="1 2">Belongs to the glutamate synthase family.</text>
</comment>
<reference evidence="5" key="1">
    <citation type="submission" date="2022-05" db="EMBL/GenBank/DDBJ databases">
        <title>Comparative genomics of Staphylococcus equorum isolates.</title>
        <authorList>
            <person name="Luelf R.H."/>
        </authorList>
    </citation>
    <scope>NUCLEOTIDE SEQUENCE</scope>
    <source>
        <strain evidence="5">TMW 2.2497</strain>
    </source>
</reference>
<dbReference type="InterPro" id="IPR024188">
    <property type="entry name" value="GltB"/>
</dbReference>
<dbReference type="Proteomes" id="UP001152422">
    <property type="component" value="Unassembled WGS sequence"/>
</dbReference>
<dbReference type="InterPro" id="IPR002932">
    <property type="entry name" value="Glu_synthdom"/>
</dbReference>
<dbReference type="PANTHER" id="PTHR43819">
    <property type="entry name" value="ARCHAEAL-TYPE GLUTAMATE SYNTHASE [NADPH]"/>
    <property type="match status" value="1"/>
</dbReference>
<dbReference type="InterPro" id="IPR013785">
    <property type="entry name" value="Aldolase_TIM"/>
</dbReference>
<dbReference type="GO" id="GO:0015930">
    <property type="term" value="F:glutamate synthase activity"/>
    <property type="evidence" value="ECO:0007669"/>
    <property type="project" value="InterPro"/>
</dbReference>
<dbReference type="InterPro" id="IPR027283">
    <property type="entry name" value="YerD"/>
</dbReference>
<organism evidence="5 6">
    <name type="scientific">Staphylococcus equorum</name>
    <dbReference type="NCBI Taxonomy" id="246432"/>
    <lineage>
        <taxon>Bacteria</taxon>
        <taxon>Bacillati</taxon>
        <taxon>Bacillota</taxon>
        <taxon>Bacilli</taxon>
        <taxon>Bacillales</taxon>
        <taxon>Staphylococcaceae</taxon>
        <taxon>Staphylococcus</taxon>
    </lineage>
</organism>
<evidence type="ECO:0000256" key="2">
    <source>
        <dbReference type="PIRNR" id="PIRNR006429"/>
    </source>
</evidence>
<evidence type="ECO:0000259" key="4">
    <source>
        <dbReference type="Pfam" id="PF01645"/>
    </source>
</evidence>
<sequence length="528" mass="58692">MAILTILQFIVNIIIVLILLSVLIIGGFLLFKDKHQKQHSVLRNYPLLARVRYFGEKIGPELRQYLFLADTKGKPFSRNDFTNIVLAGKYNSRMTSFGTQEDYKDGFYIQNTMFPLQTSELHIDQSPMISSFIYEIDNERLFNRDEHKIQAELNPYYISEENRVTLGAELKHPFKPKRLVGQSGMSYGALGSNAIMALSQGLGQAGTWMNTGEGGLSEHHLSGDVDLIFQIGPGLFGVRDKAGVFDIDAFLELAHRDKIRAFEIKLAQGAKTRGGHMQGNKVTEEIANIRKVEPWKTINSPNRFDSINSPESLLNWVTQLKQQAQKPVGFKIVVSKVSEVEKLVQTMVETNQYPSFITVDGGEGGTGATFQELQDGVGLPLFTALPIVTSMLEKHGIRDRVKIFASGKLITPDKIAIALALGADLVNVARGMMISVGCIMSQQCHMNTCPVGVATTDPKLERGLIVDEKKYRVTNFVTSLHEGLFNIAAAVGVESPTKISKDHLIIKNKDGGVQSIRDYKLKLIDQHR</sequence>
<dbReference type="PIRSF" id="PIRSF006429">
    <property type="entry name" value="GOGAT_lg_2"/>
    <property type="match status" value="1"/>
</dbReference>
<dbReference type="PANTHER" id="PTHR43819:SF1">
    <property type="entry name" value="ARCHAEAL-TYPE GLUTAMATE SYNTHASE [NADPH]"/>
    <property type="match status" value="1"/>
</dbReference>
<feature type="domain" description="Glutamate synthase" evidence="4">
    <location>
        <begin position="139"/>
        <end position="493"/>
    </location>
</feature>
<dbReference type="AlphaFoldDB" id="A0A9X4QYG0"/>
<dbReference type="SUPFAM" id="SSF51395">
    <property type="entry name" value="FMN-linked oxidoreductases"/>
    <property type="match status" value="1"/>
</dbReference>
<keyword evidence="3" id="KW-0472">Membrane</keyword>
<evidence type="ECO:0000256" key="1">
    <source>
        <dbReference type="ARBA" id="ARBA00009716"/>
    </source>
</evidence>
<proteinExistence type="inferred from homology"/>
<dbReference type="FunFam" id="3.20.20.70:FF:000156">
    <property type="entry name" value="Glutamate synthase domain protein"/>
    <property type="match status" value="1"/>
</dbReference>
<dbReference type="Pfam" id="PF01645">
    <property type="entry name" value="Glu_synthase"/>
    <property type="match status" value="1"/>
</dbReference>
<name>A0A9X4QYG0_9STAP</name>
<comment type="caution">
    <text evidence="5">The sequence shown here is derived from an EMBL/GenBank/DDBJ whole genome shotgun (WGS) entry which is preliminary data.</text>
</comment>
<keyword evidence="3" id="KW-1133">Transmembrane helix</keyword>
<gene>
    <name evidence="5" type="ORF">M4L89_05180</name>
</gene>
<feature type="transmembrane region" description="Helical" evidence="3">
    <location>
        <begin position="6"/>
        <end position="31"/>
    </location>
</feature>
<dbReference type="PIRSF" id="PIRSF500060">
    <property type="entry name" value="UCP500060"/>
    <property type="match status" value="1"/>
</dbReference>
<evidence type="ECO:0000256" key="3">
    <source>
        <dbReference type="SAM" id="Phobius"/>
    </source>
</evidence>
<accession>A0A9X4QYG0</accession>
<keyword evidence="3" id="KW-0812">Transmembrane</keyword>
<evidence type="ECO:0000313" key="5">
    <source>
        <dbReference type="EMBL" id="MDG0845609.1"/>
    </source>
</evidence>
<protein>
    <submittedName>
        <fullName evidence="5">FMN-binding glutamate synthase family protein</fullName>
    </submittedName>
</protein>